<evidence type="ECO:0000313" key="1">
    <source>
        <dbReference type="EMBL" id="GBQ08746.1"/>
    </source>
</evidence>
<gene>
    <name evidence="1" type="ORF">AA15669_1890</name>
</gene>
<dbReference type="Proteomes" id="UP001062901">
    <property type="component" value="Unassembled WGS sequence"/>
</dbReference>
<dbReference type="EMBL" id="BAQD01000139">
    <property type="protein sequence ID" value="GBQ08746.1"/>
    <property type="molecule type" value="Genomic_DNA"/>
</dbReference>
<protein>
    <recommendedName>
        <fullName evidence="3">DUF2612 domain-containing protein</fullName>
    </recommendedName>
</protein>
<evidence type="ECO:0008006" key="3">
    <source>
        <dbReference type="Google" id="ProtNLM"/>
    </source>
</evidence>
<keyword evidence="2" id="KW-1185">Reference proteome</keyword>
<sequence length="219" mass="24940">MRTDLIAPAYAYQQFSDDANIVALFKAYNQLAQESLAWMVTHPMALYIGPALEGNLLTYCAFCLYGQFRYRISYTEIRSISGEIDGADIDRLTINDTAIDKRYDGSAISDDLFKRILTWNFYKGDGLNFSIPWLKRRVMRFLTGENGHAWRFNSTHSVSVRCVGKRVIITLDRADWPDELTALLSRILTNGILNVPPMRTFTLSLHPVPRNTDFGGDIL</sequence>
<reference evidence="1" key="1">
    <citation type="submission" date="2013-04" db="EMBL/GenBank/DDBJ databases">
        <title>The genome sequencing project of 58 acetic acid bacteria.</title>
        <authorList>
            <person name="Okamoto-Kainuma A."/>
            <person name="Ishikawa M."/>
            <person name="Umino S."/>
            <person name="Koizumi Y."/>
            <person name="Shiwa Y."/>
            <person name="Yoshikawa H."/>
            <person name="Matsutani M."/>
            <person name="Matsushita K."/>
        </authorList>
    </citation>
    <scope>NUCLEOTIDE SEQUENCE</scope>
    <source>
        <strain evidence="1">DSM 15669</strain>
    </source>
</reference>
<accession>A0ABQ0P4E8</accession>
<proteinExistence type="predicted"/>
<name>A0ABQ0P4E8_9PROT</name>
<evidence type="ECO:0000313" key="2">
    <source>
        <dbReference type="Proteomes" id="UP001062901"/>
    </source>
</evidence>
<comment type="caution">
    <text evidence="1">The sequence shown here is derived from an EMBL/GenBank/DDBJ whole genome shotgun (WGS) entry which is preliminary data.</text>
</comment>
<organism evidence="1 2">
    <name type="scientific">Saccharibacter floricola DSM 15669</name>
    <dbReference type="NCBI Taxonomy" id="1123227"/>
    <lineage>
        <taxon>Bacteria</taxon>
        <taxon>Pseudomonadati</taxon>
        <taxon>Pseudomonadota</taxon>
        <taxon>Alphaproteobacteria</taxon>
        <taxon>Acetobacterales</taxon>
        <taxon>Acetobacteraceae</taxon>
        <taxon>Saccharibacter</taxon>
    </lineage>
</organism>
<dbReference type="RefSeq" id="WP_018981266.1">
    <property type="nucleotide sequence ID" value="NZ_BAQD01000139.1"/>
</dbReference>